<evidence type="ECO:0000256" key="8">
    <source>
        <dbReference type="ARBA" id="ARBA00022741"/>
    </source>
</evidence>
<dbReference type="GO" id="GO:0046872">
    <property type="term" value="F:metal ion binding"/>
    <property type="evidence" value="ECO:0007669"/>
    <property type="project" value="UniProtKB-KW"/>
</dbReference>
<dbReference type="PANTHER" id="PTHR43294">
    <property type="entry name" value="SODIUM/POTASSIUM-TRANSPORTING ATPASE SUBUNIT ALPHA"/>
    <property type="match status" value="1"/>
</dbReference>
<dbReference type="SMART" id="SM00831">
    <property type="entry name" value="Cation_ATPase_N"/>
    <property type="match status" value="1"/>
</dbReference>
<evidence type="ECO:0000313" key="18">
    <source>
        <dbReference type="Proteomes" id="UP000046395"/>
    </source>
</evidence>
<dbReference type="InterPro" id="IPR044492">
    <property type="entry name" value="P_typ_ATPase_HD_dom"/>
</dbReference>
<dbReference type="PRINTS" id="PR00121">
    <property type="entry name" value="NAKATPASE"/>
</dbReference>
<dbReference type="PRINTS" id="PR00119">
    <property type="entry name" value="CATATPASE"/>
</dbReference>
<feature type="compositionally biased region" description="Polar residues" evidence="16">
    <location>
        <begin position="1"/>
        <end position="14"/>
    </location>
</feature>
<dbReference type="InterPro" id="IPR050510">
    <property type="entry name" value="Cation_transp_ATPase_P-type"/>
</dbReference>
<dbReference type="InterPro" id="IPR036412">
    <property type="entry name" value="HAD-like_sf"/>
</dbReference>
<dbReference type="AlphaFoldDB" id="A0A5S6R0Q8"/>
<organism evidence="18 19">
    <name type="scientific">Trichuris muris</name>
    <name type="common">Mouse whipworm</name>
    <dbReference type="NCBI Taxonomy" id="70415"/>
    <lineage>
        <taxon>Eukaryota</taxon>
        <taxon>Metazoa</taxon>
        <taxon>Ecdysozoa</taxon>
        <taxon>Nematoda</taxon>
        <taxon>Enoplea</taxon>
        <taxon>Dorylaimia</taxon>
        <taxon>Trichinellida</taxon>
        <taxon>Trichuridae</taxon>
        <taxon>Trichuris</taxon>
    </lineage>
</organism>
<dbReference type="GO" id="GO:0016887">
    <property type="term" value="F:ATP hydrolysis activity"/>
    <property type="evidence" value="ECO:0007669"/>
    <property type="project" value="InterPro"/>
</dbReference>
<dbReference type="InterPro" id="IPR006068">
    <property type="entry name" value="ATPase_P-typ_cation-transptr_C"/>
</dbReference>
<evidence type="ECO:0000256" key="1">
    <source>
        <dbReference type="ARBA" id="ARBA00004651"/>
    </source>
</evidence>
<keyword evidence="18" id="KW-1185">Reference proteome</keyword>
<dbReference type="GO" id="GO:1990573">
    <property type="term" value="P:potassium ion import across plasma membrane"/>
    <property type="evidence" value="ECO:0007669"/>
    <property type="project" value="TreeGrafter"/>
</dbReference>
<dbReference type="FunFam" id="3.40.50.1000:FF:000001">
    <property type="entry name" value="Phospholipid-transporting ATPase IC"/>
    <property type="match status" value="1"/>
</dbReference>
<sequence>MGMDKQSVNSSGQATEKRWKRCIPQRFKPRTSWNRLPPGDPASNEQHLEMDEHTISVDDLCQRLGTNWKTGLTEDQVRHRQGRCGLNKLTPPKKTTGLFKLLNNLFSGFGVLLIIAALICITTSLLSESQPANDSNENIWLGIALLSVAIITASLQYYQEVKSSRIMESFKDIIAHSAIVQREGIRMCIPSEELVVGDLVELKGGDRVPADIRITKSHNFKVDNSVITGESEPQLITADVTYGSAWEATNLLFFSTYALEGTACGIVVRTGDRTMMGTIAQLTSQVSNEKTPIAVELEHFIRIISTVAFLWGALILIACLANGYPMMDSFLYFISTVVANVPEGLLATVTVLLALTAKRMAGKNCLVRRLEAIETLGSTNVICTDKTGTLTQNRMTVSHYWLNECIIQADHSEDKIISRSCQNMEPADLMDSHLLCMLRIAILCNKAEFKPGQPAEIPVLKRECVGDPLDAALLKYAEIMTNCASTIRRLYPKECEIPFNSVDKIQISVHQRRDGYFVAMKGAPEHILSRCRSFLRNGTEQPIDAEFESAFNDIYLKLGGSGERVLGLCDLDLPADQYPKGYNFENEKPNFPTDGMRFVGMISLVDPPRPGAPYAVAKCRLANIKVAMVTGDHPITALSIARSVGIVGESSETVEEIARRKGVPLSSIDSREAKAVVLHGSDLGRMNQDELSQLISTYTEIVFARTSPRQKLVIVETYQRLGYTVAVTGDGVNDAPALKKADVGVAMGITGCDVCKQAADIILMDDNFCSLVTGIEEGRLIFENMKKAITYVLTSNIPELFPFILHVVLNIPLALGTTAILCIDLGTDIWPDISLAYEPSEGDLMKRNARNRHKERLVNRRMVSFSYGQIGVIEAAGAFMAYFVVMNENGFFPSSLPGIRSSWESPAFNWLEDSYGQQWTYAQRKTLENTCHTAYFAAIIVMQWANLICSKTRRNSIIHQGMRNRWLNIGLLFETALATLLIYCPGMDTYLHLQPLKLQWWWPSLPFAVLLFIYDELRRFVLRRNCSLWLQDELTF</sequence>
<name>A0A5S6R0Q8_TRIMR</name>
<evidence type="ECO:0000256" key="12">
    <source>
        <dbReference type="ARBA" id="ARBA00022989"/>
    </source>
</evidence>
<accession>A0A5S6R0Q8</accession>
<feature type="transmembrane region" description="Helical" evidence="15">
    <location>
        <begin position="101"/>
        <end position="127"/>
    </location>
</feature>
<dbReference type="InterPro" id="IPR023299">
    <property type="entry name" value="ATPase_P-typ_cyto_dom_N"/>
</dbReference>
<dbReference type="NCBIfam" id="TIGR01494">
    <property type="entry name" value="ATPase_P-type"/>
    <property type="match status" value="2"/>
</dbReference>
<evidence type="ECO:0000256" key="14">
    <source>
        <dbReference type="ARBA" id="ARBA00023136"/>
    </source>
</evidence>
<keyword evidence="15" id="KW-0479">Metal-binding</keyword>
<dbReference type="Pfam" id="PF00690">
    <property type="entry name" value="Cation_ATPase_N"/>
    <property type="match status" value="1"/>
</dbReference>
<keyword evidence="13 15" id="KW-0406">Ion transport</keyword>
<evidence type="ECO:0000256" key="5">
    <source>
        <dbReference type="ARBA" id="ARBA00022538"/>
    </source>
</evidence>
<evidence type="ECO:0000256" key="11">
    <source>
        <dbReference type="ARBA" id="ARBA00022967"/>
    </source>
</evidence>
<evidence type="ECO:0000256" key="9">
    <source>
        <dbReference type="ARBA" id="ARBA00022840"/>
    </source>
</evidence>
<dbReference type="InterPro" id="IPR001757">
    <property type="entry name" value="P_typ_ATPase"/>
</dbReference>
<keyword evidence="4" id="KW-1003">Cell membrane</keyword>
<evidence type="ECO:0000313" key="19">
    <source>
        <dbReference type="WBParaSite" id="TMUE_3000013236.1"/>
    </source>
</evidence>
<feature type="transmembrane region" description="Helical" evidence="15">
    <location>
        <begin position="1000"/>
        <end position="1017"/>
    </location>
</feature>
<dbReference type="GO" id="GO:0005886">
    <property type="term" value="C:plasma membrane"/>
    <property type="evidence" value="ECO:0007669"/>
    <property type="project" value="UniProtKB-SubCell"/>
</dbReference>
<keyword evidence="6" id="KW-0597">Phosphoprotein</keyword>
<evidence type="ECO:0000256" key="7">
    <source>
        <dbReference type="ARBA" id="ARBA00022692"/>
    </source>
</evidence>
<evidence type="ECO:0000256" key="6">
    <source>
        <dbReference type="ARBA" id="ARBA00022553"/>
    </source>
</evidence>
<dbReference type="InterPro" id="IPR004014">
    <property type="entry name" value="ATPase_P-typ_cation-transptr_N"/>
</dbReference>
<evidence type="ECO:0000256" key="13">
    <source>
        <dbReference type="ARBA" id="ARBA00023065"/>
    </source>
</evidence>
<dbReference type="GO" id="GO:0006883">
    <property type="term" value="P:intracellular sodium ion homeostasis"/>
    <property type="evidence" value="ECO:0007669"/>
    <property type="project" value="TreeGrafter"/>
</dbReference>
<dbReference type="InterPro" id="IPR023298">
    <property type="entry name" value="ATPase_P-typ_TM_dom_sf"/>
</dbReference>
<feature type="region of interest" description="Disordered" evidence="16">
    <location>
        <begin position="1"/>
        <end position="21"/>
    </location>
</feature>
<keyword evidence="7 15" id="KW-0812">Transmembrane</keyword>
<dbReference type="Pfam" id="PF00689">
    <property type="entry name" value="Cation_ATPase_C"/>
    <property type="match status" value="1"/>
</dbReference>
<feature type="transmembrane region" description="Helical" evidence="15">
    <location>
        <begin position="862"/>
        <end position="885"/>
    </location>
</feature>
<protein>
    <recommendedName>
        <fullName evidence="15">Sodium/potassium-transporting ATPase subunit alpha</fullName>
    </recommendedName>
</protein>
<dbReference type="SUPFAM" id="SSF56784">
    <property type="entry name" value="HAD-like"/>
    <property type="match status" value="1"/>
</dbReference>
<feature type="transmembrane region" description="Helical" evidence="15">
    <location>
        <begin position="330"/>
        <end position="355"/>
    </location>
</feature>
<dbReference type="Gene3D" id="1.20.1110.10">
    <property type="entry name" value="Calcium-transporting ATPase, transmembrane domain"/>
    <property type="match status" value="1"/>
</dbReference>
<dbReference type="GO" id="GO:1902600">
    <property type="term" value="P:proton transmembrane transport"/>
    <property type="evidence" value="ECO:0007669"/>
    <property type="project" value="TreeGrafter"/>
</dbReference>
<dbReference type="SUPFAM" id="SSF81665">
    <property type="entry name" value="Calcium ATPase, transmembrane domain M"/>
    <property type="match status" value="1"/>
</dbReference>
<dbReference type="Proteomes" id="UP000046395">
    <property type="component" value="Unassembled WGS sequence"/>
</dbReference>
<keyword evidence="14 15" id="KW-0472">Membrane</keyword>
<keyword evidence="8 15" id="KW-0547">Nucleotide-binding</keyword>
<feature type="domain" description="Cation-transporting P-type ATPase N-terminal" evidence="17">
    <location>
        <begin position="51"/>
        <end position="125"/>
    </location>
</feature>
<feature type="transmembrane region" description="Helical" evidence="15">
    <location>
        <begin position="139"/>
        <end position="158"/>
    </location>
</feature>
<dbReference type="SFLD" id="SFLDS00003">
    <property type="entry name" value="Haloacid_Dehalogenase"/>
    <property type="match status" value="1"/>
</dbReference>
<feature type="transmembrane region" description="Helical" evidence="15">
    <location>
        <begin position="932"/>
        <end position="949"/>
    </location>
</feature>
<dbReference type="SFLD" id="SFLDF00027">
    <property type="entry name" value="p-type_atpase"/>
    <property type="match status" value="1"/>
</dbReference>
<comment type="similarity">
    <text evidence="2 15">Belongs to the cation transport ATPase (P-type) (TC 3.A.3) family. Type IIC subfamily.</text>
</comment>
<dbReference type="FunFam" id="3.40.50.1000:FF:000083">
    <property type="entry name" value="Sodium/potassium-transporting ATPase subunit alpha"/>
    <property type="match status" value="1"/>
</dbReference>
<dbReference type="GO" id="GO:0030007">
    <property type="term" value="P:intracellular potassium ion homeostasis"/>
    <property type="evidence" value="ECO:0007669"/>
    <property type="project" value="TreeGrafter"/>
</dbReference>
<dbReference type="GO" id="GO:0036376">
    <property type="term" value="P:sodium ion export across plasma membrane"/>
    <property type="evidence" value="ECO:0007669"/>
    <property type="project" value="TreeGrafter"/>
</dbReference>
<keyword evidence="9 15" id="KW-0067">ATP-binding</keyword>
<keyword evidence="5 15" id="KW-0633">Potassium transport</keyword>
<comment type="subcellular location">
    <subcellularLocation>
        <location evidence="1 15">Cell membrane</location>
        <topology evidence="1 15">Multi-pass membrane protein</topology>
    </subcellularLocation>
</comment>
<feature type="transmembrane region" description="Helical" evidence="15">
    <location>
        <begin position="300"/>
        <end position="324"/>
    </location>
</feature>
<dbReference type="NCBIfam" id="TIGR01106">
    <property type="entry name" value="ATPase-IIC_X-K"/>
    <property type="match status" value="1"/>
</dbReference>
<dbReference type="Gene3D" id="3.40.1110.10">
    <property type="entry name" value="Calcium-transporting ATPase, cytoplasmic domain N"/>
    <property type="match status" value="1"/>
</dbReference>
<evidence type="ECO:0000256" key="4">
    <source>
        <dbReference type="ARBA" id="ARBA00022475"/>
    </source>
</evidence>
<dbReference type="SUPFAM" id="SSF81660">
    <property type="entry name" value="Metal cation-transporting ATPase, ATP-binding domain N"/>
    <property type="match status" value="1"/>
</dbReference>
<dbReference type="Gene3D" id="2.70.150.10">
    <property type="entry name" value="Calcium-transporting ATPase, cytoplasmic transduction domain A"/>
    <property type="match status" value="1"/>
</dbReference>
<dbReference type="PANTHER" id="PTHR43294:SF21">
    <property type="entry name" value="CATION TRANSPORTING ATPASE"/>
    <property type="match status" value="1"/>
</dbReference>
<keyword evidence="10 15" id="KW-0630">Potassium</keyword>
<evidence type="ECO:0000259" key="17">
    <source>
        <dbReference type="SMART" id="SM00831"/>
    </source>
</evidence>
<evidence type="ECO:0000256" key="16">
    <source>
        <dbReference type="SAM" id="MobiDB-lite"/>
    </source>
</evidence>
<dbReference type="WBParaSite" id="TMUE_3000013236.1">
    <property type="protein sequence ID" value="TMUE_3000013236.1"/>
    <property type="gene ID" value="WBGene00284908"/>
</dbReference>
<evidence type="ECO:0000256" key="15">
    <source>
        <dbReference type="RuleBase" id="RU362084"/>
    </source>
</evidence>
<evidence type="ECO:0000256" key="2">
    <source>
        <dbReference type="ARBA" id="ARBA00006934"/>
    </source>
</evidence>
<keyword evidence="11" id="KW-1278">Translocase</keyword>
<dbReference type="InterPro" id="IPR059000">
    <property type="entry name" value="ATPase_P-type_domA"/>
</dbReference>
<evidence type="ECO:0000256" key="10">
    <source>
        <dbReference type="ARBA" id="ARBA00022958"/>
    </source>
</evidence>
<dbReference type="Pfam" id="PF00122">
    <property type="entry name" value="E1-E2_ATPase"/>
    <property type="match status" value="1"/>
</dbReference>
<proteinExistence type="inferred from homology"/>
<dbReference type="Pfam" id="PF13246">
    <property type="entry name" value="Cation_ATPase"/>
    <property type="match status" value="1"/>
</dbReference>
<dbReference type="InterPro" id="IPR023214">
    <property type="entry name" value="HAD_sf"/>
</dbReference>
<dbReference type="PROSITE" id="PS00154">
    <property type="entry name" value="ATPASE_E1_E2"/>
    <property type="match status" value="1"/>
</dbReference>
<dbReference type="Gene3D" id="3.40.50.1000">
    <property type="entry name" value="HAD superfamily/HAD-like"/>
    <property type="match status" value="1"/>
</dbReference>
<dbReference type="SUPFAM" id="SSF81653">
    <property type="entry name" value="Calcium ATPase, transduction domain A"/>
    <property type="match status" value="1"/>
</dbReference>
<dbReference type="STRING" id="70415.A0A5S6R0Q8"/>
<keyword evidence="3 15" id="KW-0813">Transport</keyword>
<dbReference type="GO" id="GO:0005391">
    <property type="term" value="F:P-type sodium:potassium-exchanging transporter activity"/>
    <property type="evidence" value="ECO:0007669"/>
    <property type="project" value="TreeGrafter"/>
</dbReference>
<feature type="transmembrane region" description="Helical" evidence="15">
    <location>
        <begin position="969"/>
        <end position="988"/>
    </location>
</feature>
<dbReference type="InterPro" id="IPR008250">
    <property type="entry name" value="ATPase_P-typ_transduc_dom_A_sf"/>
</dbReference>
<keyword evidence="12 15" id="KW-1133">Transmembrane helix</keyword>
<dbReference type="GO" id="GO:0005524">
    <property type="term" value="F:ATP binding"/>
    <property type="evidence" value="ECO:0007669"/>
    <property type="project" value="UniProtKB-KW"/>
</dbReference>
<dbReference type="FunFam" id="1.20.1110.10:FF:000038">
    <property type="entry name" value="Sodium/potassium-transporting ATPase subunit alpha"/>
    <property type="match status" value="1"/>
</dbReference>
<reference evidence="19" key="1">
    <citation type="submission" date="2019-12" db="UniProtKB">
        <authorList>
            <consortium name="WormBaseParasite"/>
        </authorList>
    </citation>
    <scope>IDENTIFICATION</scope>
</reference>
<dbReference type="InterPro" id="IPR005775">
    <property type="entry name" value="P-type_ATPase_IIC"/>
</dbReference>
<evidence type="ECO:0000256" key="3">
    <source>
        <dbReference type="ARBA" id="ARBA00022448"/>
    </source>
</evidence>
<dbReference type="InterPro" id="IPR018303">
    <property type="entry name" value="ATPase_P-typ_P_site"/>
</dbReference>
<dbReference type="SFLD" id="SFLDG00002">
    <property type="entry name" value="C1.7:_P-type_atpase_like"/>
    <property type="match status" value="1"/>
</dbReference>